<sequence>MKLHTIDIEVPCSASPEITFDILQHAAGWSTWSAAKKAWLEVEGSPTPDGVGAVRRFGTGPFMSREEVVAHEAPTHFAYVLHAGIPVKDYRADVRIIPVGSGCTISWRSTFHRKYPLSGTPTRLFLKYFLRDTARRLARAAQHRAAEAPAPPTA</sequence>
<dbReference type="InterPro" id="IPR023393">
    <property type="entry name" value="START-like_dom_sf"/>
</dbReference>
<dbReference type="EMBL" id="CAFBLP010000131">
    <property type="protein sequence ID" value="CAB4894227.1"/>
    <property type="molecule type" value="Genomic_DNA"/>
</dbReference>
<protein>
    <submittedName>
        <fullName evidence="1">Unannotated protein</fullName>
    </submittedName>
</protein>
<name>A0A6J7FFK2_9ZZZZ</name>
<evidence type="ECO:0000313" key="1">
    <source>
        <dbReference type="EMBL" id="CAB4894227.1"/>
    </source>
</evidence>
<dbReference type="SUPFAM" id="SSF55961">
    <property type="entry name" value="Bet v1-like"/>
    <property type="match status" value="1"/>
</dbReference>
<gene>
    <name evidence="1" type="ORF">UFOPK3376_03058</name>
</gene>
<organism evidence="1">
    <name type="scientific">freshwater metagenome</name>
    <dbReference type="NCBI Taxonomy" id="449393"/>
    <lineage>
        <taxon>unclassified sequences</taxon>
        <taxon>metagenomes</taxon>
        <taxon>ecological metagenomes</taxon>
    </lineage>
</organism>
<dbReference type="Gene3D" id="3.30.530.20">
    <property type="match status" value="1"/>
</dbReference>
<dbReference type="InterPro" id="IPR019587">
    <property type="entry name" value="Polyketide_cyclase/dehydratase"/>
</dbReference>
<dbReference type="Pfam" id="PF10604">
    <property type="entry name" value="Polyketide_cyc2"/>
    <property type="match status" value="1"/>
</dbReference>
<accession>A0A6J7FFK2</accession>
<reference evidence="1" key="1">
    <citation type="submission" date="2020-05" db="EMBL/GenBank/DDBJ databases">
        <authorList>
            <person name="Chiriac C."/>
            <person name="Salcher M."/>
            <person name="Ghai R."/>
            <person name="Kavagutti S V."/>
        </authorList>
    </citation>
    <scope>NUCLEOTIDE SEQUENCE</scope>
</reference>
<proteinExistence type="predicted"/>
<dbReference type="AlphaFoldDB" id="A0A6J7FFK2"/>
<dbReference type="CDD" id="cd07821">
    <property type="entry name" value="PYR_PYL_RCAR_like"/>
    <property type="match status" value="1"/>
</dbReference>